<keyword evidence="3" id="KW-1185">Reference proteome</keyword>
<gene>
    <name evidence="2" type="ORF">HanXRQr2_Chr10g0420451</name>
</gene>
<dbReference type="EMBL" id="MNCJ02000325">
    <property type="protein sequence ID" value="KAF5784738.1"/>
    <property type="molecule type" value="Genomic_DNA"/>
</dbReference>
<evidence type="ECO:0000313" key="3">
    <source>
        <dbReference type="Proteomes" id="UP000215914"/>
    </source>
</evidence>
<reference evidence="2" key="2">
    <citation type="submission" date="2020-06" db="EMBL/GenBank/DDBJ databases">
        <title>Helianthus annuus Genome sequencing and assembly Release 2.</title>
        <authorList>
            <person name="Gouzy J."/>
            <person name="Langlade N."/>
            <person name="Munos S."/>
        </authorList>
    </citation>
    <scope>NUCLEOTIDE SEQUENCE</scope>
    <source>
        <tissue evidence="2">Leaves</tissue>
    </source>
</reference>
<keyword evidence="1" id="KW-1133">Transmembrane helix</keyword>
<dbReference type="AlphaFoldDB" id="A0A9K3HUJ6"/>
<dbReference type="Gramene" id="mRNA:HanXRQr2_Chr10g0420451">
    <property type="protein sequence ID" value="CDS:HanXRQr2_Chr10g0420451.1"/>
    <property type="gene ID" value="HanXRQr2_Chr10g0420451"/>
</dbReference>
<keyword evidence="1" id="KW-0812">Transmembrane</keyword>
<accession>A0A9K3HUJ6</accession>
<protein>
    <submittedName>
        <fullName evidence="2">Uncharacterized protein</fullName>
    </submittedName>
</protein>
<dbReference type="Proteomes" id="UP000215914">
    <property type="component" value="Unassembled WGS sequence"/>
</dbReference>
<comment type="caution">
    <text evidence="2">The sequence shown here is derived from an EMBL/GenBank/DDBJ whole genome shotgun (WGS) entry which is preliminary data.</text>
</comment>
<keyword evidence="1" id="KW-0472">Membrane</keyword>
<evidence type="ECO:0000313" key="2">
    <source>
        <dbReference type="EMBL" id="KAF5784738.1"/>
    </source>
</evidence>
<name>A0A9K3HUJ6_HELAN</name>
<feature type="transmembrane region" description="Helical" evidence="1">
    <location>
        <begin position="115"/>
        <end position="132"/>
    </location>
</feature>
<organism evidence="2 3">
    <name type="scientific">Helianthus annuus</name>
    <name type="common">Common sunflower</name>
    <dbReference type="NCBI Taxonomy" id="4232"/>
    <lineage>
        <taxon>Eukaryota</taxon>
        <taxon>Viridiplantae</taxon>
        <taxon>Streptophyta</taxon>
        <taxon>Embryophyta</taxon>
        <taxon>Tracheophyta</taxon>
        <taxon>Spermatophyta</taxon>
        <taxon>Magnoliopsida</taxon>
        <taxon>eudicotyledons</taxon>
        <taxon>Gunneridae</taxon>
        <taxon>Pentapetalae</taxon>
        <taxon>asterids</taxon>
        <taxon>campanulids</taxon>
        <taxon>Asterales</taxon>
        <taxon>Asteraceae</taxon>
        <taxon>Asteroideae</taxon>
        <taxon>Heliantheae alliance</taxon>
        <taxon>Heliantheae</taxon>
        <taxon>Helianthus</taxon>
    </lineage>
</organism>
<feature type="transmembrane region" description="Helical" evidence="1">
    <location>
        <begin position="90"/>
        <end position="109"/>
    </location>
</feature>
<reference evidence="2" key="1">
    <citation type="journal article" date="2017" name="Nature">
        <title>The sunflower genome provides insights into oil metabolism, flowering and Asterid evolution.</title>
        <authorList>
            <person name="Badouin H."/>
            <person name="Gouzy J."/>
            <person name="Grassa C.J."/>
            <person name="Murat F."/>
            <person name="Staton S.E."/>
            <person name="Cottret L."/>
            <person name="Lelandais-Briere C."/>
            <person name="Owens G.L."/>
            <person name="Carrere S."/>
            <person name="Mayjonade B."/>
            <person name="Legrand L."/>
            <person name="Gill N."/>
            <person name="Kane N.C."/>
            <person name="Bowers J.E."/>
            <person name="Hubner S."/>
            <person name="Bellec A."/>
            <person name="Berard A."/>
            <person name="Berges H."/>
            <person name="Blanchet N."/>
            <person name="Boniface M.C."/>
            <person name="Brunel D."/>
            <person name="Catrice O."/>
            <person name="Chaidir N."/>
            <person name="Claudel C."/>
            <person name="Donnadieu C."/>
            <person name="Faraut T."/>
            <person name="Fievet G."/>
            <person name="Helmstetter N."/>
            <person name="King M."/>
            <person name="Knapp S.J."/>
            <person name="Lai Z."/>
            <person name="Le Paslier M.C."/>
            <person name="Lippi Y."/>
            <person name="Lorenzon L."/>
            <person name="Mandel J.R."/>
            <person name="Marage G."/>
            <person name="Marchand G."/>
            <person name="Marquand E."/>
            <person name="Bret-Mestries E."/>
            <person name="Morien E."/>
            <person name="Nambeesan S."/>
            <person name="Nguyen T."/>
            <person name="Pegot-Espagnet P."/>
            <person name="Pouilly N."/>
            <person name="Raftis F."/>
            <person name="Sallet E."/>
            <person name="Schiex T."/>
            <person name="Thomas J."/>
            <person name="Vandecasteele C."/>
            <person name="Vares D."/>
            <person name="Vear F."/>
            <person name="Vautrin S."/>
            <person name="Crespi M."/>
            <person name="Mangin B."/>
            <person name="Burke J.M."/>
            <person name="Salse J."/>
            <person name="Munos S."/>
            <person name="Vincourt P."/>
            <person name="Rieseberg L.H."/>
            <person name="Langlade N.B."/>
        </authorList>
    </citation>
    <scope>NUCLEOTIDE SEQUENCE</scope>
    <source>
        <tissue evidence="2">Leaves</tissue>
    </source>
</reference>
<proteinExistence type="predicted"/>
<evidence type="ECO:0000256" key="1">
    <source>
        <dbReference type="SAM" id="Phobius"/>
    </source>
</evidence>
<sequence length="140" mass="15396">MGMDGDSINEPQNDKNFFQSSSVKAPLQCFITFCCMCHLQRSLEASGNTLAHAPIRARSLSVKITRGSIHSSNIALTLSSTHTKLSPRSLLTTACAIINDLLVGVIPTIWIKGILYMFVLYVASIIMTWGNARHKTLESR</sequence>